<dbReference type="Pfam" id="PF16715">
    <property type="entry name" value="CDPS"/>
    <property type="match status" value="1"/>
</dbReference>
<dbReference type="InterPro" id="IPR030903">
    <property type="entry name" value="CDPS"/>
</dbReference>
<proteinExistence type="inferred from homology"/>
<evidence type="ECO:0000313" key="5">
    <source>
        <dbReference type="Proteomes" id="UP001501578"/>
    </source>
</evidence>
<dbReference type="Gene3D" id="3.40.50.11710">
    <property type="entry name" value="Cyclodipeptide synthase"/>
    <property type="match status" value="1"/>
</dbReference>
<evidence type="ECO:0000256" key="1">
    <source>
        <dbReference type="ARBA" id="ARBA00006034"/>
    </source>
</evidence>
<comment type="caution">
    <text evidence="4">The sequence shown here is derived from an EMBL/GenBank/DDBJ whole genome shotgun (WGS) entry which is preliminary data.</text>
</comment>
<keyword evidence="5" id="KW-1185">Reference proteome</keyword>
<name>A0ABN1NL82_9ACTN</name>
<evidence type="ECO:0000256" key="2">
    <source>
        <dbReference type="ARBA" id="ARBA00022679"/>
    </source>
</evidence>
<evidence type="ECO:0000313" key="4">
    <source>
        <dbReference type="EMBL" id="GAA0911317.1"/>
    </source>
</evidence>
<sequence>MRQMTTVEAVPLTPRCARIYAAREHALLGIGASDGYFSLPVITGLLRWGLRHFARVDVLVPGMELAGTLAVRGDRKALRRARAAIDNTRDRVAAALETLGRPEVGVFSWTDLVARSAYSGLRHEIDRLYVEDPDFREHCAAALEPVLHLPRPDPSRIREAVPSLLSELPLMLDTPSIVGTGSSVFCYPRMLPVARRLYAGLLPIHPSPSQGMVTTRLTAAYAGAAHWHRGDGNGSSCA</sequence>
<dbReference type="NCBIfam" id="TIGR04539">
    <property type="entry name" value="tRNA_cyclodipep"/>
    <property type="match status" value="1"/>
</dbReference>
<dbReference type="InterPro" id="IPR038622">
    <property type="entry name" value="CDPS_sf"/>
</dbReference>
<dbReference type="Proteomes" id="UP001501578">
    <property type="component" value="Unassembled WGS sequence"/>
</dbReference>
<gene>
    <name evidence="4" type="ORF">GCM10009560_00290</name>
</gene>
<comment type="similarity">
    <text evidence="1">Belongs to the CDPS family.</text>
</comment>
<accession>A0ABN1NL82</accession>
<organism evidence="4 5">
    <name type="scientific">Nonomuraea longicatena</name>
    <dbReference type="NCBI Taxonomy" id="83682"/>
    <lineage>
        <taxon>Bacteria</taxon>
        <taxon>Bacillati</taxon>
        <taxon>Actinomycetota</taxon>
        <taxon>Actinomycetes</taxon>
        <taxon>Streptosporangiales</taxon>
        <taxon>Streptosporangiaceae</taxon>
        <taxon>Nonomuraea</taxon>
    </lineage>
</organism>
<evidence type="ECO:0000256" key="3">
    <source>
        <dbReference type="ARBA" id="ARBA00030771"/>
    </source>
</evidence>
<reference evidence="4 5" key="1">
    <citation type="journal article" date="2019" name="Int. J. Syst. Evol. Microbiol.">
        <title>The Global Catalogue of Microorganisms (GCM) 10K type strain sequencing project: providing services to taxonomists for standard genome sequencing and annotation.</title>
        <authorList>
            <consortium name="The Broad Institute Genomics Platform"/>
            <consortium name="The Broad Institute Genome Sequencing Center for Infectious Disease"/>
            <person name="Wu L."/>
            <person name="Ma J."/>
        </authorList>
    </citation>
    <scope>NUCLEOTIDE SEQUENCE [LARGE SCALE GENOMIC DNA]</scope>
    <source>
        <strain evidence="4 5">JCM 11136</strain>
    </source>
</reference>
<keyword evidence="2" id="KW-0808">Transferase</keyword>
<protein>
    <recommendedName>
        <fullName evidence="3">Cyclodipeptide synthase</fullName>
    </recommendedName>
</protein>
<dbReference type="EMBL" id="BAAAHQ010000001">
    <property type="protein sequence ID" value="GAA0911317.1"/>
    <property type="molecule type" value="Genomic_DNA"/>
</dbReference>